<dbReference type="EMBL" id="DF836481">
    <property type="protein sequence ID" value="GAN08166.1"/>
    <property type="molecule type" value="Genomic_DNA"/>
</dbReference>
<accession>A0A0C9MC35</accession>
<dbReference type="Proteomes" id="UP000053815">
    <property type="component" value="Unassembled WGS sequence"/>
</dbReference>
<feature type="signal peptide" evidence="1">
    <location>
        <begin position="1"/>
        <end position="20"/>
    </location>
</feature>
<dbReference type="OrthoDB" id="2289669at2759"/>
<protein>
    <recommendedName>
        <fullName evidence="4">C-type lectin domain-containing protein</fullName>
    </recommendedName>
</protein>
<proteinExistence type="predicted"/>
<keyword evidence="3" id="KW-1185">Reference proteome</keyword>
<reference evidence="2" key="1">
    <citation type="submission" date="2014-09" db="EMBL/GenBank/DDBJ databases">
        <title>Draft genome sequence of an oleaginous Mucoromycotina fungus Mucor ambiguus NBRC6742.</title>
        <authorList>
            <person name="Takeda I."/>
            <person name="Yamane N."/>
            <person name="Morita T."/>
            <person name="Tamano K."/>
            <person name="Machida M."/>
            <person name="Baker S."/>
            <person name="Koike H."/>
        </authorList>
    </citation>
    <scope>NUCLEOTIDE SEQUENCE</scope>
    <source>
        <strain evidence="2">NBRC 6742</strain>
    </source>
</reference>
<dbReference type="InterPro" id="IPR016187">
    <property type="entry name" value="CTDL_fold"/>
</dbReference>
<evidence type="ECO:0000256" key="1">
    <source>
        <dbReference type="SAM" id="SignalP"/>
    </source>
</evidence>
<gene>
    <name evidence="2" type="ORF">MAM1_0192d07673</name>
</gene>
<evidence type="ECO:0000313" key="3">
    <source>
        <dbReference type="Proteomes" id="UP000053815"/>
    </source>
</evidence>
<feature type="chain" id="PRO_5002215220" description="C-type lectin domain-containing protein" evidence="1">
    <location>
        <begin position="21"/>
        <end position="223"/>
    </location>
</feature>
<name>A0A0C9MC35_9FUNG</name>
<dbReference type="AlphaFoldDB" id="A0A0C9MC35"/>
<keyword evidence="1" id="KW-0732">Signal</keyword>
<organism evidence="2">
    <name type="scientific">Mucor ambiguus</name>
    <dbReference type="NCBI Taxonomy" id="91626"/>
    <lineage>
        <taxon>Eukaryota</taxon>
        <taxon>Fungi</taxon>
        <taxon>Fungi incertae sedis</taxon>
        <taxon>Mucoromycota</taxon>
        <taxon>Mucoromycotina</taxon>
        <taxon>Mucoromycetes</taxon>
        <taxon>Mucorales</taxon>
        <taxon>Mucorineae</taxon>
        <taxon>Mucoraceae</taxon>
        <taxon>Mucor</taxon>
    </lineage>
</organism>
<evidence type="ECO:0000313" key="2">
    <source>
        <dbReference type="EMBL" id="GAN08166.1"/>
    </source>
</evidence>
<evidence type="ECO:0008006" key="4">
    <source>
        <dbReference type="Google" id="ProtNLM"/>
    </source>
</evidence>
<dbReference type="SUPFAM" id="SSF56436">
    <property type="entry name" value="C-type lectin-like"/>
    <property type="match status" value="1"/>
</dbReference>
<sequence length="223" mass="23490">MLLNKSLLLVSLVFLAKSLATPALENDLEAEQSDGMEEYSAEQDVNEPVVCQGNSPFFIPPNQTSKANAAALCNSYNGDLAPVSNQNFVDVTSLLFSCKGPMAHAWIKTWDDTDYGSNCLTLYTGASIPGGGIDINCVGEDLVAPICIQRRDFMGGVGNQNKQLPPAVMPAPSTSSKYTVATGNGVLIGTSTSTSSTASQPFTIVEPIPDDTISFAPDTTPFA</sequence>